<dbReference type="InterPro" id="IPR013766">
    <property type="entry name" value="Thioredoxin_domain"/>
</dbReference>
<evidence type="ECO:0000256" key="7">
    <source>
        <dbReference type="ARBA" id="ARBA00022729"/>
    </source>
</evidence>
<keyword evidence="7" id="KW-0732">Signal</keyword>
<dbReference type="NCBIfam" id="NF001419">
    <property type="entry name" value="PRK00293.1"/>
    <property type="match status" value="1"/>
</dbReference>
<comment type="similarity">
    <text evidence="2 18">Belongs to the thioredoxin family. DsbD subfamily.</text>
</comment>
<keyword evidence="5 18" id="KW-0997">Cell inner membrane</keyword>
<evidence type="ECO:0000256" key="6">
    <source>
        <dbReference type="ARBA" id="ARBA00022692"/>
    </source>
</evidence>
<evidence type="ECO:0000256" key="14">
    <source>
        <dbReference type="ARBA" id="ARBA00023157"/>
    </source>
</evidence>
<evidence type="ECO:0000256" key="1">
    <source>
        <dbReference type="ARBA" id="ARBA00004429"/>
    </source>
</evidence>
<dbReference type="EC" id="1.8.1.8" evidence="18"/>
<feature type="transmembrane region" description="Helical" evidence="18">
    <location>
        <begin position="401"/>
        <end position="417"/>
    </location>
</feature>
<dbReference type="GO" id="GO:0009055">
    <property type="term" value="F:electron transfer activity"/>
    <property type="evidence" value="ECO:0007669"/>
    <property type="project" value="UniProtKB-UniRule"/>
</dbReference>
<protein>
    <recommendedName>
        <fullName evidence="18">Thiol:disulfide interchange protein DsbD</fullName>
        <ecNumber evidence="18">1.8.1.8</ecNumber>
    </recommendedName>
    <alternativeName>
        <fullName evidence="18">Protein-disulfide reductase</fullName>
        <shortName evidence="18">Disulfide reductase</shortName>
    </alternativeName>
</protein>
<dbReference type="KEGG" id="salm:D0Y50_00890"/>
<dbReference type="PANTHER" id="PTHR32234">
    <property type="entry name" value="THIOL:DISULFIDE INTERCHANGE PROTEIN DSBD"/>
    <property type="match status" value="1"/>
</dbReference>
<dbReference type="EMBL" id="CP031769">
    <property type="protein sequence ID" value="AXR08341.1"/>
    <property type="molecule type" value="Genomic_DNA"/>
</dbReference>
<evidence type="ECO:0000256" key="3">
    <source>
        <dbReference type="ARBA" id="ARBA00022448"/>
    </source>
</evidence>
<comment type="catalytic activity">
    <reaction evidence="16 18">
        <text>[protein]-dithiol + NAD(+) = [protein]-disulfide + NADH + H(+)</text>
        <dbReference type="Rhea" id="RHEA:18749"/>
        <dbReference type="Rhea" id="RHEA-COMP:10593"/>
        <dbReference type="Rhea" id="RHEA-COMP:10594"/>
        <dbReference type="ChEBI" id="CHEBI:15378"/>
        <dbReference type="ChEBI" id="CHEBI:29950"/>
        <dbReference type="ChEBI" id="CHEBI:50058"/>
        <dbReference type="ChEBI" id="CHEBI:57540"/>
        <dbReference type="ChEBI" id="CHEBI:57945"/>
        <dbReference type="EC" id="1.8.1.8"/>
    </reaction>
</comment>
<dbReference type="GO" id="GO:0017004">
    <property type="term" value="P:cytochrome complex assembly"/>
    <property type="evidence" value="ECO:0007669"/>
    <property type="project" value="UniProtKB-UniRule"/>
</dbReference>
<dbReference type="SUPFAM" id="SSF74863">
    <property type="entry name" value="Thiol:disulfide interchange protein DsbD, N-terminal domain (DsbD-alpha)"/>
    <property type="match status" value="1"/>
</dbReference>
<reference evidence="20 21" key="1">
    <citation type="submission" date="2018-08" db="EMBL/GenBank/DDBJ databases">
        <title>Salinimonas sediminis sp. nov., a piezophilic bacterium isolated from a deep-sea sediment sample from the New Britain Trench.</title>
        <authorList>
            <person name="Cao J."/>
        </authorList>
    </citation>
    <scope>NUCLEOTIDE SEQUENCE [LARGE SCALE GENOMIC DNA]</scope>
    <source>
        <strain evidence="20 21">N102</strain>
    </source>
</reference>
<dbReference type="GO" id="GO:0045454">
    <property type="term" value="P:cell redox homeostasis"/>
    <property type="evidence" value="ECO:0007669"/>
    <property type="project" value="TreeGrafter"/>
</dbReference>
<dbReference type="InterPro" id="IPR036249">
    <property type="entry name" value="Thioredoxin-like_sf"/>
</dbReference>
<keyword evidence="14 18" id="KW-1015">Disulfide bond</keyword>
<dbReference type="InterPro" id="IPR003834">
    <property type="entry name" value="Cyt_c_assmbl_TM_dom"/>
</dbReference>
<name>A0A346NS34_9ALTE</name>
<feature type="transmembrane region" description="Helical" evidence="18">
    <location>
        <begin position="221"/>
        <end position="244"/>
    </location>
</feature>
<keyword evidence="10 18" id="KW-1133">Transmembrane helix</keyword>
<evidence type="ECO:0000256" key="8">
    <source>
        <dbReference type="ARBA" id="ARBA00022748"/>
    </source>
</evidence>
<feature type="disulfide bond" description="Redox-active" evidence="18">
    <location>
        <begin position="119"/>
        <end position="125"/>
    </location>
</feature>
<dbReference type="Gene3D" id="2.60.40.1250">
    <property type="entry name" value="Thiol:disulfide interchange protein DsbD, N-terminal domain"/>
    <property type="match status" value="1"/>
</dbReference>
<evidence type="ECO:0000256" key="16">
    <source>
        <dbReference type="ARBA" id="ARBA00047388"/>
    </source>
</evidence>
<comment type="catalytic activity">
    <reaction evidence="17 18">
        <text>[protein]-dithiol + NADP(+) = [protein]-disulfide + NADPH + H(+)</text>
        <dbReference type="Rhea" id="RHEA:18753"/>
        <dbReference type="Rhea" id="RHEA-COMP:10593"/>
        <dbReference type="Rhea" id="RHEA-COMP:10594"/>
        <dbReference type="ChEBI" id="CHEBI:15378"/>
        <dbReference type="ChEBI" id="CHEBI:29950"/>
        <dbReference type="ChEBI" id="CHEBI:50058"/>
        <dbReference type="ChEBI" id="CHEBI:57783"/>
        <dbReference type="ChEBI" id="CHEBI:58349"/>
        <dbReference type="EC" id="1.8.1.8"/>
    </reaction>
</comment>
<dbReference type="Proteomes" id="UP000262073">
    <property type="component" value="Chromosome"/>
</dbReference>
<evidence type="ECO:0000256" key="15">
    <source>
        <dbReference type="ARBA" id="ARBA00023284"/>
    </source>
</evidence>
<dbReference type="InterPro" id="IPR017937">
    <property type="entry name" value="Thioredoxin_CS"/>
</dbReference>
<keyword evidence="12 18" id="KW-0520">NAD</keyword>
<feature type="disulfide bond" description="Redox-active" evidence="18">
    <location>
        <begin position="495"/>
        <end position="498"/>
    </location>
</feature>
<dbReference type="PROSITE" id="PS00194">
    <property type="entry name" value="THIOREDOXIN_1"/>
    <property type="match status" value="1"/>
</dbReference>
<feature type="transmembrane region" description="Helical" evidence="18">
    <location>
        <begin position="336"/>
        <end position="358"/>
    </location>
</feature>
<dbReference type="GO" id="GO:0047134">
    <property type="term" value="F:protein-disulfide reductase [NAD(P)H] activity"/>
    <property type="evidence" value="ECO:0007669"/>
    <property type="project" value="UniProtKB-UniRule"/>
</dbReference>
<dbReference type="GO" id="GO:0005886">
    <property type="term" value="C:plasma membrane"/>
    <property type="evidence" value="ECO:0007669"/>
    <property type="project" value="UniProtKB-SubCell"/>
</dbReference>
<dbReference type="InterPro" id="IPR022910">
    <property type="entry name" value="Thiol_diS_interchange_DbsD"/>
</dbReference>
<evidence type="ECO:0000256" key="11">
    <source>
        <dbReference type="ARBA" id="ARBA00023002"/>
    </source>
</evidence>
<gene>
    <name evidence="18" type="primary">dsbD</name>
    <name evidence="20" type="ORF">D0Y50_00890</name>
</gene>
<dbReference type="InterPro" id="IPR028250">
    <property type="entry name" value="DsbDN"/>
</dbReference>
<evidence type="ECO:0000256" key="17">
    <source>
        <dbReference type="ARBA" id="ARBA00047804"/>
    </source>
</evidence>
<evidence type="ECO:0000256" key="9">
    <source>
        <dbReference type="ARBA" id="ARBA00022982"/>
    </source>
</evidence>
<keyword evidence="6 18" id="KW-0812">Transmembrane</keyword>
<dbReference type="AlphaFoldDB" id="A0A346NS34"/>
<dbReference type="SUPFAM" id="SSF52833">
    <property type="entry name" value="Thioredoxin-like"/>
    <property type="match status" value="1"/>
</dbReference>
<keyword evidence="11 18" id="KW-0560">Oxidoreductase</keyword>
<feature type="domain" description="Thioredoxin" evidence="19">
    <location>
        <begin position="438"/>
        <end position="580"/>
    </location>
</feature>
<keyword evidence="8 18" id="KW-0201">Cytochrome c-type biogenesis</keyword>
<dbReference type="RefSeq" id="WP_117318586.1">
    <property type="nucleotide sequence ID" value="NZ_CP031769.1"/>
</dbReference>
<feature type="disulfide bond" description="Redox-active" evidence="18">
    <location>
        <begin position="195"/>
        <end position="317"/>
    </location>
</feature>
<dbReference type="InterPro" id="IPR036929">
    <property type="entry name" value="DsbDN_sf"/>
</dbReference>
<feature type="transmembrane region" description="Helical" evidence="18">
    <location>
        <begin position="429"/>
        <end position="449"/>
    </location>
</feature>
<evidence type="ECO:0000256" key="10">
    <source>
        <dbReference type="ARBA" id="ARBA00022989"/>
    </source>
</evidence>
<dbReference type="Pfam" id="PF02683">
    <property type="entry name" value="DsbD_TM"/>
    <property type="match status" value="1"/>
</dbReference>
<evidence type="ECO:0000256" key="2">
    <source>
        <dbReference type="ARBA" id="ARBA00007241"/>
    </source>
</evidence>
<dbReference type="OrthoDB" id="9811036at2"/>
<keyword evidence="4 18" id="KW-1003">Cell membrane</keyword>
<keyword evidence="13 18" id="KW-0472">Membrane</keyword>
<keyword evidence="15 18" id="KW-0676">Redox-active center</keyword>
<comment type="subcellular location">
    <subcellularLocation>
        <location evidence="1 18">Cell inner membrane</location>
        <topology evidence="1 18">Multi-pass membrane protein</topology>
    </subcellularLocation>
</comment>
<evidence type="ECO:0000256" key="5">
    <source>
        <dbReference type="ARBA" id="ARBA00022519"/>
    </source>
</evidence>
<evidence type="ECO:0000256" key="4">
    <source>
        <dbReference type="ARBA" id="ARBA00022475"/>
    </source>
</evidence>
<dbReference type="CDD" id="cd02953">
    <property type="entry name" value="DsbDgamma"/>
    <property type="match status" value="1"/>
</dbReference>
<feature type="transmembrane region" description="Helical" evidence="18">
    <location>
        <begin position="256"/>
        <end position="276"/>
    </location>
</feature>
<dbReference type="Pfam" id="PF13899">
    <property type="entry name" value="Thioredoxin_7"/>
    <property type="match status" value="1"/>
</dbReference>
<evidence type="ECO:0000313" key="21">
    <source>
        <dbReference type="Proteomes" id="UP000262073"/>
    </source>
</evidence>
<keyword evidence="9 18" id="KW-0249">Electron transport</keyword>
<dbReference type="HAMAP" id="MF_00399">
    <property type="entry name" value="DbsD"/>
    <property type="match status" value="1"/>
</dbReference>
<evidence type="ECO:0000256" key="13">
    <source>
        <dbReference type="ARBA" id="ARBA00023136"/>
    </source>
</evidence>
<comment type="function">
    <text evidence="18">Required to facilitate the formation of correct disulfide bonds in some periplasmic proteins and for the assembly of the periplasmic c-type cytochromes. Acts by transferring electrons from cytoplasmic thioredoxin to the periplasm. This transfer involves a cascade of disulfide bond formation and reduction steps.</text>
</comment>
<dbReference type="Pfam" id="PF11412">
    <property type="entry name" value="DsbD_N"/>
    <property type="match status" value="1"/>
</dbReference>
<feature type="transmembrane region" description="Helical" evidence="18">
    <location>
        <begin position="176"/>
        <end position="200"/>
    </location>
</feature>
<evidence type="ECO:0000256" key="12">
    <source>
        <dbReference type="ARBA" id="ARBA00023027"/>
    </source>
</evidence>
<organism evidence="20 21">
    <name type="scientific">Salinimonas sediminis</name>
    <dbReference type="NCBI Taxonomy" id="2303538"/>
    <lineage>
        <taxon>Bacteria</taxon>
        <taxon>Pseudomonadati</taxon>
        <taxon>Pseudomonadota</taxon>
        <taxon>Gammaproteobacteria</taxon>
        <taxon>Alteromonadales</taxon>
        <taxon>Alteromonadaceae</taxon>
        <taxon>Alteromonas/Salinimonas group</taxon>
        <taxon>Salinimonas</taxon>
    </lineage>
</organism>
<sequence>MPVLAQVPAGGLGQAFESAPFNAEPEFLPVDEAFVFDYQQQDQQLTVTFTIAPGYYLYRKQFKTAVKDARLGAYTLPEGEPKEDETFGKTEVYYQRVSFTVPVEQAADNAIVKLRYQGCADAGLCYPPATKLIYLDAVTAAQPTYDITQTAPEKRDVSDFSYFTDITGALHSQQNIALTLLVFLALGIGLAFTPCVFPMYPILSGIVLGQASRNSMARAAWLSFVYVQGMALTYSLLGLAVASAGMQFQAALQHPAILITFIALFIVLALAMFGSYELQLPSSWQTRMNALSNRQRAGSIAGVFVMGVLSGLIASPCTTAPLTGILLYIAQSGDQLTGFISLYVLSLGMGIPLILFGMTGGKLLPKAGNWMNVVKVTFGFMMLAVAIVFVERLWTHPLSDLLWAALGLSTFTYYALLNQPTRLTFAKGIRALVIFIGLFSSAMLAYQTLLPTQSSTQVAHPPFIKVASLSQFQAQLAQASAQGRPVMLDLYADWCVACKEFEKYTFSDERVITALSDAVWMQIDLTDRTPDDIAFEQHFAVLGLPTILFFDTKGQELDNARVTGFMQAEAFAQHVDSYFNGAARSTASAQ</sequence>
<accession>A0A346NS34</accession>
<dbReference type="InterPro" id="IPR035671">
    <property type="entry name" value="DsbD_gamma"/>
</dbReference>
<dbReference type="PANTHER" id="PTHR32234:SF0">
    <property type="entry name" value="THIOL:DISULFIDE INTERCHANGE PROTEIN DSBD"/>
    <property type="match status" value="1"/>
</dbReference>
<dbReference type="Gene3D" id="3.40.30.10">
    <property type="entry name" value="Glutaredoxin"/>
    <property type="match status" value="1"/>
</dbReference>
<dbReference type="PROSITE" id="PS51352">
    <property type="entry name" value="THIOREDOXIN_2"/>
    <property type="match status" value="1"/>
</dbReference>
<evidence type="ECO:0000313" key="20">
    <source>
        <dbReference type="EMBL" id="AXR08341.1"/>
    </source>
</evidence>
<keyword evidence="21" id="KW-1185">Reference proteome</keyword>
<feature type="transmembrane region" description="Helical" evidence="18">
    <location>
        <begin position="370"/>
        <end position="389"/>
    </location>
</feature>
<keyword evidence="3 18" id="KW-0813">Transport</keyword>
<proteinExistence type="inferred from homology"/>
<evidence type="ECO:0000259" key="19">
    <source>
        <dbReference type="PROSITE" id="PS51352"/>
    </source>
</evidence>
<feature type="transmembrane region" description="Helical" evidence="18">
    <location>
        <begin position="297"/>
        <end position="330"/>
    </location>
</feature>
<evidence type="ECO:0000256" key="18">
    <source>
        <dbReference type="HAMAP-Rule" id="MF_00399"/>
    </source>
</evidence>